<dbReference type="RefSeq" id="WP_277358145.1">
    <property type="nucleotide sequence ID" value="NZ_JAROKN010000013.1"/>
</dbReference>
<dbReference type="InterPro" id="IPR010982">
    <property type="entry name" value="Lambda_DNA-bd_dom_sf"/>
</dbReference>
<dbReference type="InterPro" id="IPR000843">
    <property type="entry name" value="HTH_LacI"/>
</dbReference>
<evidence type="ECO:0000256" key="2">
    <source>
        <dbReference type="ARBA" id="ARBA00023125"/>
    </source>
</evidence>
<dbReference type="InterPro" id="IPR028082">
    <property type="entry name" value="Peripla_BP_I"/>
</dbReference>
<dbReference type="InterPro" id="IPR046335">
    <property type="entry name" value="LacI/GalR-like_sensor"/>
</dbReference>
<feature type="domain" description="HTH lacI-type" evidence="4">
    <location>
        <begin position="5"/>
        <end position="61"/>
    </location>
</feature>
<keyword evidence="2 5" id="KW-0238">DNA-binding</keyword>
<evidence type="ECO:0000256" key="1">
    <source>
        <dbReference type="ARBA" id="ARBA00023015"/>
    </source>
</evidence>
<dbReference type="Gene3D" id="3.40.50.2300">
    <property type="match status" value="2"/>
</dbReference>
<dbReference type="Proteomes" id="UP001220456">
    <property type="component" value="Unassembled WGS sequence"/>
</dbReference>
<reference evidence="5 6" key="1">
    <citation type="journal article" date="2023" name="Int. J. Syst. Evol. Microbiol.">
        <title>Arthrobacter vasquezii sp. nov., isolated from a soil sample from Union Glacier, Antarctica.</title>
        <authorList>
            <person name="Valenzuela-Ibaceta F."/>
            <person name="Carrasco V."/>
            <person name="Lagos-Moraga S."/>
            <person name="Dietz-Vargas C."/>
            <person name="Navarro C.A."/>
            <person name="Perez-Donoso J.M."/>
        </authorList>
    </citation>
    <scope>NUCLEOTIDE SEQUENCE [LARGE SCALE GENOMIC DNA]</scope>
    <source>
        <strain evidence="5 6">EH-1B-1</strain>
    </source>
</reference>
<protein>
    <submittedName>
        <fullName evidence="5">LacI family DNA-binding transcriptional regulator</fullName>
    </submittedName>
</protein>
<dbReference type="Pfam" id="PF00356">
    <property type="entry name" value="LacI"/>
    <property type="match status" value="1"/>
</dbReference>
<evidence type="ECO:0000256" key="3">
    <source>
        <dbReference type="ARBA" id="ARBA00023163"/>
    </source>
</evidence>
<accession>A0ABT6CU73</accession>
<dbReference type="SUPFAM" id="SSF47413">
    <property type="entry name" value="lambda repressor-like DNA-binding domains"/>
    <property type="match status" value="1"/>
</dbReference>
<dbReference type="PROSITE" id="PS50932">
    <property type="entry name" value="HTH_LACI_2"/>
    <property type="match status" value="1"/>
</dbReference>
<evidence type="ECO:0000313" key="6">
    <source>
        <dbReference type="Proteomes" id="UP001220456"/>
    </source>
</evidence>
<organism evidence="5 6">
    <name type="scientific">Arthrobacter vasquezii</name>
    <dbReference type="NCBI Taxonomy" id="2977629"/>
    <lineage>
        <taxon>Bacteria</taxon>
        <taxon>Bacillati</taxon>
        <taxon>Actinomycetota</taxon>
        <taxon>Actinomycetes</taxon>
        <taxon>Micrococcales</taxon>
        <taxon>Micrococcaceae</taxon>
        <taxon>Arthrobacter</taxon>
    </lineage>
</organism>
<dbReference type="EMBL" id="JAROKN010000013">
    <property type="protein sequence ID" value="MDF9277616.1"/>
    <property type="molecule type" value="Genomic_DNA"/>
</dbReference>
<dbReference type="CDD" id="cd01392">
    <property type="entry name" value="HTH_LacI"/>
    <property type="match status" value="1"/>
</dbReference>
<dbReference type="PANTHER" id="PTHR30146">
    <property type="entry name" value="LACI-RELATED TRANSCRIPTIONAL REPRESSOR"/>
    <property type="match status" value="1"/>
</dbReference>
<comment type="caution">
    <text evidence="5">The sequence shown here is derived from an EMBL/GenBank/DDBJ whole genome shotgun (WGS) entry which is preliminary data.</text>
</comment>
<evidence type="ECO:0000313" key="5">
    <source>
        <dbReference type="EMBL" id="MDF9277616.1"/>
    </source>
</evidence>
<sequence>MPKRPTLADVAALAKVDRTVVSKVVSEDPNLRVRDETRERVKRAVKELGYRPNSLARSLRISRTGTLGVILPSFSNPIWATMLEGAEAEAQRRGYVLLAGTVDRTTNASSRFLELARTGAVDGVLVAAALTDEDLPTMYSQLPWLLVNRRTVSSHRHVLLDDERAALIATDHLLQLGHTRIAHLSGPLEVDSAQRRKRGFLRALQAYDLEPGPIVDASNTFEGGQRALTQVLTEDPTITALAVGNVAAATGVLAAAAQRGIRIPDDLSVIAIHDIDIAAALNPPLTTVRMPLAELGAQAISLLLDRPADEAIEEVISGPLELVKRFSTAPPRRNS</sequence>
<keyword evidence="6" id="KW-1185">Reference proteome</keyword>
<keyword evidence="1" id="KW-0805">Transcription regulation</keyword>
<dbReference type="Pfam" id="PF13377">
    <property type="entry name" value="Peripla_BP_3"/>
    <property type="match status" value="1"/>
</dbReference>
<dbReference type="SMART" id="SM00354">
    <property type="entry name" value="HTH_LACI"/>
    <property type="match status" value="1"/>
</dbReference>
<gene>
    <name evidence="5" type="ORF">P4U43_07420</name>
</gene>
<proteinExistence type="predicted"/>
<dbReference type="SUPFAM" id="SSF53822">
    <property type="entry name" value="Periplasmic binding protein-like I"/>
    <property type="match status" value="1"/>
</dbReference>
<dbReference type="Gene3D" id="1.10.260.40">
    <property type="entry name" value="lambda repressor-like DNA-binding domains"/>
    <property type="match status" value="1"/>
</dbReference>
<evidence type="ECO:0000259" key="4">
    <source>
        <dbReference type="PROSITE" id="PS50932"/>
    </source>
</evidence>
<keyword evidence="3" id="KW-0804">Transcription</keyword>
<dbReference type="CDD" id="cd06267">
    <property type="entry name" value="PBP1_LacI_sugar_binding-like"/>
    <property type="match status" value="1"/>
</dbReference>
<name>A0ABT6CU73_9MICC</name>
<dbReference type="PANTHER" id="PTHR30146:SF109">
    <property type="entry name" value="HTH-TYPE TRANSCRIPTIONAL REGULATOR GALS"/>
    <property type="match status" value="1"/>
</dbReference>
<dbReference type="GO" id="GO:0003677">
    <property type="term" value="F:DNA binding"/>
    <property type="evidence" value="ECO:0007669"/>
    <property type="project" value="UniProtKB-KW"/>
</dbReference>